<feature type="compositionally biased region" description="Polar residues" evidence="1">
    <location>
        <begin position="139"/>
        <end position="170"/>
    </location>
</feature>
<reference evidence="3 4" key="1">
    <citation type="journal article" date="2018" name="Mol. Biol. Evol.">
        <title>Broad Genomic Sampling Reveals a Smut Pathogenic Ancestry of the Fungal Clade Ustilaginomycotina.</title>
        <authorList>
            <person name="Kijpornyongpan T."/>
            <person name="Mondo S.J."/>
            <person name="Barry K."/>
            <person name="Sandor L."/>
            <person name="Lee J."/>
            <person name="Lipzen A."/>
            <person name="Pangilinan J."/>
            <person name="LaButti K."/>
            <person name="Hainaut M."/>
            <person name="Henrissat B."/>
            <person name="Grigoriev I.V."/>
            <person name="Spatafora J.W."/>
            <person name="Aime M.C."/>
        </authorList>
    </citation>
    <scope>NUCLEOTIDE SEQUENCE [LARGE SCALE GENOMIC DNA]</scope>
    <source>
        <strain evidence="3 4">MCA 3882</strain>
    </source>
</reference>
<protein>
    <submittedName>
        <fullName evidence="3">Uncharacterized protein</fullName>
    </submittedName>
</protein>
<evidence type="ECO:0000256" key="1">
    <source>
        <dbReference type="SAM" id="MobiDB-lite"/>
    </source>
</evidence>
<organism evidence="3 4">
    <name type="scientific">Meira miltonrushii</name>
    <dbReference type="NCBI Taxonomy" id="1280837"/>
    <lineage>
        <taxon>Eukaryota</taxon>
        <taxon>Fungi</taxon>
        <taxon>Dikarya</taxon>
        <taxon>Basidiomycota</taxon>
        <taxon>Ustilaginomycotina</taxon>
        <taxon>Exobasidiomycetes</taxon>
        <taxon>Exobasidiales</taxon>
        <taxon>Brachybasidiaceae</taxon>
        <taxon>Meira</taxon>
    </lineage>
</organism>
<keyword evidence="4" id="KW-1185">Reference proteome</keyword>
<evidence type="ECO:0000256" key="2">
    <source>
        <dbReference type="SAM" id="SignalP"/>
    </source>
</evidence>
<evidence type="ECO:0000313" key="4">
    <source>
        <dbReference type="Proteomes" id="UP000245771"/>
    </source>
</evidence>
<feature type="compositionally biased region" description="Polar residues" evidence="1">
    <location>
        <begin position="53"/>
        <end position="64"/>
    </location>
</feature>
<proteinExistence type="predicted"/>
<dbReference type="Proteomes" id="UP000245771">
    <property type="component" value="Unassembled WGS sequence"/>
</dbReference>
<dbReference type="GeneID" id="37024711"/>
<dbReference type="RefSeq" id="XP_025353340.1">
    <property type="nucleotide sequence ID" value="XM_025502930.1"/>
</dbReference>
<feature type="compositionally biased region" description="Low complexity" evidence="1">
    <location>
        <begin position="80"/>
        <end position="106"/>
    </location>
</feature>
<dbReference type="EMBL" id="KZ819605">
    <property type="protein sequence ID" value="PWN33038.1"/>
    <property type="molecule type" value="Genomic_DNA"/>
</dbReference>
<feature type="region of interest" description="Disordered" evidence="1">
    <location>
        <begin position="31"/>
        <end position="258"/>
    </location>
</feature>
<feature type="signal peptide" evidence="2">
    <location>
        <begin position="1"/>
        <end position="20"/>
    </location>
</feature>
<keyword evidence="2" id="KW-0732">Signal</keyword>
<evidence type="ECO:0000313" key="3">
    <source>
        <dbReference type="EMBL" id="PWN33038.1"/>
    </source>
</evidence>
<gene>
    <name evidence="3" type="ORF">FA14DRAFT_80748</name>
</gene>
<sequence>MKKSLFLAIILAASTSLTNCLPATNNNQASRQVQRATQGRVVPPPVSLGRIISPQQRVSGTGPTRHSPRLAAQRQAPYHAQGSPPAGQQGQGSHTTGQQVQHTQVSIHPGTAPAPATRGQIAQQRRLAREEQRGLHQVSDLQTPQTRGRTRNTQPQASLHATPAPQQTGHQPARTPVQRTAQVGVTPTRQRGVPEHGLREIPPASRRTGGHQAAQRPTAEQNPPPEHRRPGSWVQVENPPTAKSRMYQAGLKTPTKKE</sequence>
<dbReference type="AlphaFoldDB" id="A0A316V7N7"/>
<dbReference type="InParanoid" id="A0A316V7N7"/>
<feature type="compositionally biased region" description="Polar residues" evidence="1">
    <location>
        <begin position="177"/>
        <end position="189"/>
    </location>
</feature>
<accession>A0A316V7N7</accession>
<feature type="chain" id="PRO_5016396147" evidence="2">
    <location>
        <begin position="21"/>
        <end position="258"/>
    </location>
</feature>
<name>A0A316V7N7_9BASI</name>